<sequence>MVRSMEKINFESMTSVKSMITKSKVTKSKPCSGKLLEMNDAKILENQRANANHARIRRKKRLATLARDEIEMLNNLINQTEHNTTLLIEKEEEIASVIITKLQIENDELKRNQTVKPESVEDKNKILLLQTEKKIVEDKTKQLQMDELKNKSVKVASDSEFLNNRIMNLTVQVEYFNSARQKTENAIRNCELKAQTFFMEKNQIEGEASNMELHPGFHEKLNELKRVDWCCLVKKCGEIDKTRFLSSQMLQQYQGLTFRPVTKMEPIEPMQNKCKLFENIKTLIKNDHDSKADRKRLFRFGRSLK</sequence>
<evidence type="ECO:0000313" key="2">
    <source>
        <dbReference type="Proteomes" id="UP000789390"/>
    </source>
</evidence>
<gene>
    <name evidence="1" type="ORF">DGAL_LOCUS11529</name>
</gene>
<accession>A0A8J2RRC6</accession>
<reference evidence="1" key="1">
    <citation type="submission" date="2021-11" db="EMBL/GenBank/DDBJ databases">
        <authorList>
            <person name="Schell T."/>
        </authorList>
    </citation>
    <scope>NUCLEOTIDE SEQUENCE</scope>
    <source>
        <strain evidence="1">M5</strain>
    </source>
</reference>
<name>A0A8J2RRC6_9CRUS</name>
<dbReference type="AlphaFoldDB" id="A0A8J2RRC6"/>
<organism evidence="1 2">
    <name type="scientific">Daphnia galeata</name>
    <dbReference type="NCBI Taxonomy" id="27404"/>
    <lineage>
        <taxon>Eukaryota</taxon>
        <taxon>Metazoa</taxon>
        <taxon>Ecdysozoa</taxon>
        <taxon>Arthropoda</taxon>
        <taxon>Crustacea</taxon>
        <taxon>Branchiopoda</taxon>
        <taxon>Diplostraca</taxon>
        <taxon>Cladocera</taxon>
        <taxon>Anomopoda</taxon>
        <taxon>Daphniidae</taxon>
        <taxon>Daphnia</taxon>
    </lineage>
</organism>
<dbReference type="EMBL" id="CAKKLH010000281">
    <property type="protein sequence ID" value="CAH0108162.1"/>
    <property type="molecule type" value="Genomic_DNA"/>
</dbReference>
<proteinExistence type="predicted"/>
<evidence type="ECO:0000313" key="1">
    <source>
        <dbReference type="EMBL" id="CAH0108162.1"/>
    </source>
</evidence>
<protein>
    <submittedName>
        <fullName evidence="1">Uncharacterized protein</fullName>
    </submittedName>
</protein>
<comment type="caution">
    <text evidence="1">The sequence shown here is derived from an EMBL/GenBank/DDBJ whole genome shotgun (WGS) entry which is preliminary data.</text>
</comment>
<keyword evidence="2" id="KW-1185">Reference proteome</keyword>
<dbReference type="Proteomes" id="UP000789390">
    <property type="component" value="Unassembled WGS sequence"/>
</dbReference>